<reference evidence="8 9" key="1">
    <citation type="journal article" date="2018" name="IMA Fungus">
        <title>IMA Genome-F 10: Nine draft genome sequences of Claviceps purpurea s.lat., including C. arundinis, C. humidiphila, and C. cf. spartinae, pseudomolecules for the pitch canker pathogen Fusarium circinatum, draft genome of Davidsoniella eucalypti, Grosmannia galeiformis, Quambalaria eucalypti, and Teratosphaeria destructans.</title>
        <authorList>
            <person name="Wingfield B.D."/>
            <person name="Liu M."/>
            <person name="Nguyen H.D."/>
            <person name="Lane F.A."/>
            <person name="Morgan S.W."/>
            <person name="De Vos L."/>
            <person name="Wilken P.M."/>
            <person name="Duong T.A."/>
            <person name="Aylward J."/>
            <person name="Coetzee M.P."/>
            <person name="Dadej K."/>
            <person name="De Beer Z.W."/>
            <person name="Findlay W."/>
            <person name="Havenga M."/>
            <person name="Kolarik M."/>
            <person name="Menzies J.G."/>
            <person name="Naidoo K."/>
            <person name="Pochopski O."/>
            <person name="Shoukouhi P."/>
            <person name="Santana Q.C."/>
            <person name="Seifert K.A."/>
            <person name="Soal N."/>
            <person name="Steenkamp E.T."/>
            <person name="Tatham C.T."/>
            <person name="van der Nest M.A."/>
            <person name="Wingfield M.J."/>
        </authorList>
    </citation>
    <scope>NUCLEOTIDE SEQUENCE [LARGE SCALE GENOMIC DNA]</scope>
    <source>
        <strain evidence="8">CMW44962</strain>
    </source>
</reference>
<dbReference type="Pfam" id="PF01068">
    <property type="entry name" value="DNA_ligase_A_M"/>
    <property type="match status" value="1"/>
</dbReference>
<dbReference type="InterPro" id="IPR029710">
    <property type="entry name" value="LIG4"/>
</dbReference>
<dbReference type="GO" id="GO:0003677">
    <property type="term" value="F:DNA binding"/>
    <property type="evidence" value="ECO:0007669"/>
    <property type="project" value="InterPro"/>
</dbReference>
<feature type="region of interest" description="Disordered" evidence="6">
    <location>
        <begin position="690"/>
        <end position="841"/>
    </location>
</feature>
<feature type="compositionally biased region" description="Basic and acidic residues" evidence="6">
    <location>
        <begin position="748"/>
        <end position="760"/>
    </location>
</feature>
<evidence type="ECO:0000259" key="7">
    <source>
        <dbReference type="PROSITE" id="PS50160"/>
    </source>
</evidence>
<dbReference type="Pfam" id="PF04675">
    <property type="entry name" value="DNA_ligase_A_N"/>
    <property type="match status" value="1"/>
</dbReference>
<dbReference type="GO" id="GO:0006297">
    <property type="term" value="P:nucleotide-excision repair, DNA gap filling"/>
    <property type="evidence" value="ECO:0007669"/>
    <property type="project" value="TreeGrafter"/>
</dbReference>
<dbReference type="Gene3D" id="2.40.50.140">
    <property type="entry name" value="Nucleic acid-binding proteins"/>
    <property type="match status" value="1"/>
</dbReference>
<accession>A0A9W7SUR5</accession>
<dbReference type="PROSITE" id="PS50160">
    <property type="entry name" value="DNA_LIGASE_A3"/>
    <property type="match status" value="1"/>
</dbReference>
<organism evidence="8 9">
    <name type="scientific">Teratosphaeria destructans</name>
    <dbReference type="NCBI Taxonomy" id="418781"/>
    <lineage>
        <taxon>Eukaryota</taxon>
        <taxon>Fungi</taxon>
        <taxon>Dikarya</taxon>
        <taxon>Ascomycota</taxon>
        <taxon>Pezizomycotina</taxon>
        <taxon>Dothideomycetes</taxon>
        <taxon>Dothideomycetidae</taxon>
        <taxon>Mycosphaerellales</taxon>
        <taxon>Teratosphaeriaceae</taxon>
        <taxon>Teratosphaeria</taxon>
    </lineage>
</organism>
<dbReference type="AlphaFoldDB" id="A0A9W7SUR5"/>
<gene>
    <name evidence="8" type="ORF">Tdes44962_MAKER08832</name>
</gene>
<dbReference type="Proteomes" id="UP001138500">
    <property type="component" value="Unassembled WGS sequence"/>
</dbReference>
<keyword evidence="9" id="KW-1185">Reference proteome</keyword>
<evidence type="ECO:0000256" key="4">
    <source>
        <dbReference type="ARBA" id="ARBA00022840"/>
    </source>
</evidence>
<evidence type="ECO:0000256" key="1">
    <source>
        <dbReference type="ARBA" id="ARBA00007572"/>
    </source>
</evidence>
<evidence type="ECO:0000256" key="5">
    <source>
        <dbReference type="ARBA" id="ARBA00023242"/>
    </source>
</evidence>
<evidence type="ECO:0000313" key="9">
    <source>
        <dbReference type="Proteomes" id="UP001138500"/>
    </source>
</evidence>
<keyword evidence="2 8" id="KW-0436">Ligase</keyword>
<feature type="domain" description="ATP-dependent DNA ligase family profile" evidence="7">
    <location>
        <begin position="391"/>
        <end position="542"/>
    </location>
</feature>
<name>A0A9W7SUR5_9PEZI</name>
<proteinExistence type="inferred from homology"/>
<sequence>MPIPFAYISRLLCALEDLEDRRPPILPAYKKNELIRATIEQWFQLHRRAIDDLDEADAIALLSSLLPERRTDRVYGLQARGLGNLLCRALDLRIGGRSILRGHLEPGNGDLGECVERYLRRRGPPGRPPVLVAEIDTLLQHMAGRCRFSSSSVRAIATSLSSRDRDNLLSNIFSRLDADEGKWLVRLILKDFAPVTISEHTVLQSFHFLLPDLLRFQNSFEVSIALLRDQFFRQYPARPDPRSVPLHRKSVAHAIKPRVGVKIGRLEMDKARGIDSCFRMLGPHGWVIERKYDGEYCEIHVDLTQSATPKQCITIFSKSAKESTHDRGAILDTLVKCLGLGTSHCRFQRQAIFLGELVVYSDEQRCVLPFDKIRKHVSRSGSFLGTDQDSQVHADEHLAIVFFDLLLLDDEVVMNKPVEERRTWLRESYTKVSGRAWSAEWKIVNFAEGTKAKTLLIKQFAASMVERCEGLVLKPCSVPYFCLAPPPNGIRTRYIKLKQDYIDGMGDEADLAVIGASYDAQQALKSGLPGVRWTDFHLGCIVNAEDVRRFDARPLFQVVYTVQQHACIPKPVLKQLNTLGSHRARAYTSDIQATKFDVQTKNYDKMDVIFNEPFVLEVLGSGFSKPSNCDFYMLRHARAKKLHHDRSWKDCVTFQALQNQAESARNAPQDSESQATKDYVDKLQCRMKRKLESQGTLSPRSRGAKTPSTVAILSPESRTGQTTHRTSRKRSAAHNEAELSDMDGSTLVEKDSKHETEPRKAGLATPCPPPKRHCSRDTTAPLIPAQPHPTPLADITNQVPDRPNICTDPTQSPTPPPRPQHKPAALLPPPLTPPSTPEGHCTSPRCLLHHTVVHLAPCIANTPYITQDLLAPHSAVRAQKLTHWDRDSDSHAPGTETVSESQAWAERRKLVLVERRRVDATRGVVGRVVALNRGRLGERIELWDWRVLEKCAGHDVGAEEVKGDFIGATVVGVEGTVFVSGIPEFTVVG</sequence>
<dbReference type="InterPro" id="IPR012340">
    <property type="entry name" value="NA-bd_OB-fold"/>
</dbReference>
<comment type="caution">
    <text evidence="8">The sequence shown here is derived from an EMBL/GenBank/DDBJ whole genome shotgun (WGS) entry which is preliminary data.</text>
</comment>
<dbReference type="Gene3D" id="3.30.470.30">
    <property type="entry name" value="DNA ligase/mRNA capping enzyme"/>
    <property type="match status" value="1"/>
</dbReference>
<dbReference type="InterPro" id="IPR012310">
    <property type="entry name" value="DNA_ligase_ATP-dep_cent"/>
</dbReference>
<dbReference type="GO" id="GO:0005524">
    <property type="term" value="F:ATP binding"/>
    <property type="evidence" value="ECO:0007669"/>
    <property type="project" value="UniProtKB-KW"/>
</dbReference>
<dbReference type="GO" id="GO:0032807">
    <property type="term" value="C:DNA ligase IV complex"/>
    <property type="evidence" value="ECO:0007669"/>
    <property type="project" value="TreeGrafter"/>
</dbReference>
<dbReference type="GO" id="GO:0003910">
    <property type="term" value="F:DNA ligase (ATP) activity"/>
    <property type="evidence" value="ECO:0007669"/>
    <property type="project" value="InterPro"/>
</dbReference>
<protein>
    <submittedName>
        <fullName evidence="8">DNA ligase N terminus</fullName>
    </submittedName>
</protein>
<dbReference type="SUPFAM" id="SSF56091">
    <property type="entry name" value="DNA ligase/mRNA capping enzyme, catalytic domain"/>
    <property type="match status" value="1"/>
</dbReference>
<dbReference type="GO" id="GO:0006303">
    <property type="term" value="P:double-strand break repair via nonhomologous end joining"/>
    <property type="evidence" value="ECO:0007669"/>
    <property type="project" value="TreeGrafter"/>
</dbReference>
<evidence type="ECO:0000256" key="3">
    <source>
        <dbReference type="ARBA" id="ARBA00022741"/>
    </source>
</evidence>
<reference evidence="8 9" key="2">
    <citation type="journal article" date="2021" name="Curr. Genet.">
        <title>Genetic response to nitrogen starvation in the aggressive Eucalyptus foliar pathogen Teratosphaeria destructans.</title>
        <authorList>
            <person name="Havenga M."/>
            <person name="Wingfield B.D."/>
            <person name="Wingfield M.J."/>
            <person name="Dreyer L.L."/>
            <person name="Roets F."/>
            <person name="Aylward J."/>
        </authorList>
    </citation>
    <scope>NUCLEOTIDE SEQUENCE [LARGE SCALE GENOMIC DNA]</scope>
    <source>
        <strain evidence="8">CMW44962</strain>
    </source>
</reference>
<dbReference type="PANTHER" id="PTHR45997:SF2">
    <property type="entry name" value="ATP DEPENDENT DNA LIGASE DOMAIN PROTEIN (AFU_ORTHOLOGUE AFUA_5G02430)"/>
    <property type="match status" value="1"/>
</dbReference>
<evidence type="ECO:0000313" key="8">
    <source>
        <dbReference type="EMBL" id="KAH9832142.1"/>
    </source>
</evidence>
<dbReference type="InterPro" id="IPR012308">
    <property type="entry name" value="DNA_ligase_ATP-dep_N"/>
</dbReference>
<comment type="similarity">
    <text evidence="1">Belongs to the ATP-dependent DNA ligase family.</text>
</comment>
<dbReference type="Gene3D" id="1.10.3260.10">
    <property type="entry name" value="DNA ligase, ATP-dependent, N-terminal domain"/>
    <property type="match status" value="1"/>
</dbReference>
<evidence type="ECO:0000256" key="2">
    <source>
        <dbReference type="ARBA" id="ARBA00022598"/>
    </source>
</evidence>
<dbReference type="InterPro" id="IPR036599">
    <property type="entry name" value="DNA_ligase_N_sf"/>
</dbReference>
<dbReference type="EMBL" id="RIBY02001125">
    <property type="protein sequence ID" value="KAH9832142.1"/>
    <property type="molecule type" value="Genomic_DNA"/>
</dbReference>
<feature type="compositionally biased region" description="Pro residues" evidence="6">
    <location>
        <begin position="826"/>
        <end position="836"/>
    </location>
</feature>
<feature type="compositionally biased region" description="Polar residues" evidence="6">
    <location>
        <begin position="706"/>
        <end position="724"/>
    </location>
</feature>
<keyword evidence="3" id="KW-0547">Nucleotide-binding</keyword>
<keyword evidence="5" id="KW-0539">Nucleus</keyword>
<dbReference type="GO" id="GO:0006310">
    <property type="term" value="P:DNA recombination"/>
    <property type="evidence" value="ECO:0007669"/>
    <property type="project" value="InterPro"/>
</dbReference>
<dbReference type="OrthoDB" id="2160351at2759"/>
<evidence type="ECO:0000256" key="6">
    <source>
        <dbReference type="SAM" id="MobiDB-lite"/>
    </source>
</evidence>
<dbReference type="PANTHER" id="PTHR45997">
    <property type="entry name" value="DNA LIGASE 4"/>
    <property type="match status" value="1"/>
</dbReference>
<keyword evidence="4" id="KW-0067">ATP-binding</keyword>